<accession>A0ABT8VKS3</accession>
<keyword evidence="1" id="KW-0472">Membrane</keyword>
<reference evidence="2" key="1">
    <citation type="submission" date="2023-07" db="EMBL/GenBank/DDBJ databases">
        <authorList>
            <person name="Aktuganov G."/>
            <person name="Boyko T."/>
            <person name="Delegan Y."/>
            <person name="Galimzianova N."/>
            <person name="Gilvanova E."/>
            <person name="Korobov V."/>
            <person name="Kuzmina L."/>
            <person name="Melentiev A."/>
            <person name="Milman P."/>
            <person name="Ryabova A."/>
            <person name="Stupak E."/>
            <person name="Yasakov T."/>
            <person name="Zharikova N."/>
            <person name="Zhurenko E."/>
        </authorList>
    </citation>
    <scope>NUCLEOTIDE SEQUENCE</scope>
    <source>
        <strain evidence="2">IB-739</strain>
    </source>
</reference>
<organism evidence="2 3">
    <name type="scientific">Paenibacillus ehimensis</name>
    <dbReference type="NCBI Taxonomy" id="79264"/>
    <lineage>
        <taxon>Bacteria</taxon>
        <taxon>Bacillati</taxon>
        <taxon>Bacillota</taxon>
        <taxon>Bacilli</taxon>
        <taxon>Bacillales</taxon>
        <taxon>Paenibacillaceae</taxon>
        <taxon>Paenibacillus</taxon>
    </lineage>
</organism>
<dbReference type="RefSeq" id="WP_036712515.1">
    <property type="nucleotide sequence ID" value="NZ_JAUMKJ010000070.1"/>
</dbReference>
<gene>
    <name evidence="2" type="ORF">Q3C12_31830</name>
</gene>
<name>A0ABT8VKS3_9BACL</name>
<feature type="transmembrane region" description="Helical" evidence="1">
    <location>
        <begin position="6"/>
        <end position="26"/>
    </location>
</feature>
<sequence length="116" mass="13829">MKRFFVFISFVLIFGFLCFYWFYFYYQKNEHGIPIPNKAILKEKTVSTERVMYIYRLDGLQQTDGFPESYKIRLKLSGWNYSGIESEGALFVFKKNDGSKLYISIYNDEFSLSMPN</sequence>
<dbReference type="EMBL" id="JAUMKJ010000070">
    <property type="protein sequence ID" value="MDO3681585.1"/>
    <property type="molecule type" value="Genomic_DNA"/>
</dbReference>
<keyword evidence="1" id="KW-1133">Transmembrane helix</keyword>
<keyword evidence="3" id="KW-1185">Reference proteome</keyword>
<evidence type="ECO:0000256" key="1">
    <source>
        <dbReference type="SAM" id="Phobius"/>
    </source>
</evidence>
<keyword evidence="1" id="KW-0812">Transmembrane</keyword>
<protein>
    <submittedName>
        <fullName evidence="2">Uncharacterized protein</fullName>
    </submittedName>
</protein>
<comment type="caution">
    <text evidence="2">The sequence shown here is derived from an EMBL/GenBank/DDBJ whole genome shotgun (WGS) entry which is preliminary data.</text>
</comment>
<evidence type="ECO:0000313" key="3">
    <source>
        <dbReference type="Proteomes" id="UP001168883"/>
    </source>
</evidence>
<dbReference type="Proteomes" id="UP001168883">
    <property type="component" value="Unassembled WGS sequence"/>
</dbReference>
<evidence type="ECO:0000313" key="2">
    <source>
        <dbReference type="EMBL" id="MDO3681585.1"/>
    </source>
</evidence>
<proteinExistence type="predicted"/>